<name>A0A160VBD6_9ZZZZ</name>
<evidence type="ECO:0000313" key="1">
    <source>
        <dbReference type="EMBL" id="CUV03328.1"/>
    </source>
</evidence>
<evidence type="ECO:0008006" key="2">
    <source>
        <dbReference type="Google" id="ProtNLM"/>
    </source>
</evidence>
<dbReference type="PANTHER" id="PTHR43739:SF5">
    <property type="entry name" value="EXO-ALPHA-SIALIDASE"/>
    <property type="match status" value="1"/>
</dbReference>
<gene>
    <name evidence="1" type="ORF">MGWOODY_Clf1971</name>
</gene>
<dbReference type="GO" id="GO:0010411">
    <property type="term" value="P:xyloglucan metabolic process"/>
    <property type="evidence" value="ECO:0007669"/>
    <property type="project" value="TreeGrafter"/>
</dbReference>
<dbReference type="InterPro" id="IPR052025">
    <property type="entry name" value="Xyloglucanase_GH74"/>
</dbReference>
<dbReference type="SUPFAM" id="SSF110296">
    <property type="entry name" value="Oligoxyloglucan reducing end-specific cellobiohydrolase"/>
    <property type="match status" value="1"/>
</dbReference>
<reference evidence="1" key="1">
    <citation type="submission" date="2015-10" db="EMBL/GenBank/DDBJ databases">
        <authorList>
            <person name="Gilbert D.G."/>
        </authorList>
    </citation>
    <scope>NUCLEOTIDE SEQUENCE</scope>
</reference>
<dbReference type="Gene3D" id="2.130.10.10">
    <property type="entry name" value="YVTN repeat-like/Quinoprotein amine dehydrogenase"/>
    <property type="match status" value="2"/>
</dbReference>
<dbReference type="EMBL" id="FAXA01000390">
    <property type="protein sequence ID" value="CUV03328.1"/>
    <property type="molecule type" value="Genomic_DNA"/>
</dbReference>
<dbReference type="AlphaFoldDB" id="A0A160VBD6"/>
<proteinExistence type="predicted"/>
<organism evidence="1">
    <name type="scientific">hydrothermal vent metagenome</name>
    <dbReference type="NCBI Taxonomy" id="652676"/>
    <lineage>
        <taxon>unclassified sequences</taxon>
        <taxon>metagenomes</taxon>
        <taxon>ecological metagenomes</taxon>
    </lineage>
</organism>
<protein>
    <recommendedName>
        <fullName evidence="2">Sortilin N-terminal domain-containing protein</fullName>
    </recommendedName>
</protein>
<accession>A0A160VBD6</accession>
<dbReference type="InterPro" id="IPR015943">
    <property type="entry name" value="WD40/YVTN_repeat-like_dom_sf"/>
</dbReference>
<dbReference type="PANTHER" id="PTHR43739">
    <property type="entry name" value="XYLOGLUCANASE (EUROFUNG)"/>
    <property type="match status" value="1"/>
</dbReference>
<sequence length="331" mass="36046">MTTESNNTYVYAGAETTGIFRLSPGSNQWEELINGLPADPMVCGITIHPNDPEVIYAGTQDGPYRSTNRGNNWERLDYPKTGAPPWSFMFRPGDPSVMYLGTAPGEIYRSTNSGDSWQQITKNMGSAEISMAFPTRVVALCADPNFPDEMYAALEVAGVIRSADGGDTWEEISGTLAPSEDTLDLHGAQCSAAMPHTVFITTRQGPFIGPDRGSEWIPVEFGNFSEITYTRDLKAAPHDPNMMYVSIGAAARSTQGALYRSRDLFKTFEQVDRSIAPNSTMMTVAVDPRAPDHVFCNSRDGQVFGSLDDGATWITYDLPAKAKEVRALAAG</sequence>